<reference evidence="1" key="1">
    <citation type="journal article" date="2013" name="J. Plant Res.">
        <title>Effect of fungi and light on seed germination of three Opuntia species from semiarid lands of central Mexico.</title>
        <authorList>
            <person name="Delgado-Sanchez P."/>
            <person name="Jimenez-Bremont J.F."/>
            <person name="Guerrero-Gonzalez Mde L."/>
            <person name="Flores J."/>
        </authorList>
    </citation>
    <scope>NUCLEOTIDE SEQUENCE</scope>
    <source>
        <tissue evidence="1">Cladode</tissue>
    </source>
</reference>
<reference evidence="1" key="2">
    <citation type="submission" date="2020-07" db="EMBL/GenBank/DDBJ databases">
        <authorList>
            <person name="Vera ALvarez R."/>
            <person name="Arias-Moreno D.M."/>
            <person name="Jimenez-Jacinto V."/>
            <person name="Jimenez-Bremont J.F."/>
            <person name="Swaminathan K."/>
            <person name="Moose S.P."/>
            <person name="Guerrero-Gonzalez M.L."/>
            <person name="Marino-Ramirez L."/>
            <person name="Landsman D."/>
            <person name="Rodriguez-Kessler M."/>
            <person name="Delgado-Sanchez P."/>
        </authorList>
    </citation>
    <scope>NUCLEOTIDE SEQUENCE</scope>
    <source>
        <tissue evidence="1">Cladode</tissue>
    </source>
</reference>
<name>A0A7C9ETC3_OPUST</name>
<dbReference type="AlphaFoldDB" id="A0A7C9ETC3"/>
<accession>A0A7C9ETC3</accession>
<protein>
    <submittedName>
        <fullName evidence="1">Uncharacterized protein</fullName>
    </submittedName>
</protein>
<evidence type="ECO:0000313" key="1">
    <source>
        <dbReference type="EMBL" id="MBA4676882.1"/>
    </source>
</evidence>
<proteinExistence type="predicted"/>
<dbReference type="EMBL" id="GISG01273004">
    <property type="protein sequence ID" value="MBA4676881.1"/>
    <property type="molecule type" value="Transcribed_RNA"/>
</dbReference>
<organism evidence="1">
    <name type="scientific">Opuntia streptacantha</name>
    <name type="common">Prickly pear cactus</name>
    <name type="synonym">Opuntia cardona</name>
    <dbReference type="NCBI Taxonomy" id="393608"/>
    <lineage>
        <taxon>Eukaryota</taxon>
        <taxon>Viridiplantae</taxon>
        <taxon>Streptophyta</taxon>
        <taxon>Embryophyta</taxon>
        <taxon>Tracheophyta</taxon>
        <taxon>Spermatophyta</taxon>
        <taxon>Magnoliopsida</taxon>
        <taxon>eudicotyledons</taxon>
        <taxon>Gunneridae</taxon>
        <taxon>Pentapetalae</taxon>
        <taxon>Caryophyllales</taxon>
        <taxon>Cactineae</taxon>
        <taxon>Cactaceae</taxon>
        <taxon>Opuntioideae</taxon>
        <taxon>Opuntia</taxon>
    </lineage>
</organism>
<dbReference type="EMBL" id="GISG01273005">
    <property type="protein sequence ID" value="MBA4676882.1"/>
    <property type="molecule type" value="Transcribed_RNA"/>
</dbReference>
<sequence length="101" mass="11183">MFSQFAPGNENYLKTHPVALGSLHFGSHLNLTIPLSSLPSLNCLMILVSAFGNLNCGKNQFEHGHQLQSSLLLLKRITLRNLTQVCHPTLPLDDQMCQSVK</sequence>